<evidence type="ECO:0000313" key="3">
    <source>
        <dbReference type="Proteomes" id="UP000244811"/>
    </source>
</evidence>
<reference evidence="2" key="1">
    <citation type="submission" date="2022-07" db="EMBL/GenBank/DDBJ databases">
        <title>Evaluation of T. orientalis genome assembly methods using nanopore sequencing and analysis of variation between genomes.</title>
        <authorList>
            <person name="Yam J."/>
            <person name="Micallef M.L."/>
            <person name="Liu M."/>
            <person name="Djordjevic S.P."/>
            <person name="Bogema D.R."/>
            <person name="Jenkins C."/>
        </authorList>
    </citation>
    <scope>NUCLEOTIDE SEQUENCE</scope>
    <source>
        <strain evidence="2">Goon Nure</strain>
    </source>
</reference>
<keyword evidence="1" id="KW-0812">Transmembrane</keyword>
<dbReference type="Proteomes" id="UP000244811">
    <property type="component" value="Chromosome 1"/>
</dbReference>
<feature type="transmembrane region" description="Helical" evidence="1">
    <location>
        <begin position="109"/>
        <end position="126"/>
    </location>
</feature>
<protein>
    <submittedName>
        <fullName evidence="2">Uncharacterized protein</fullName>
    </submittedName>
</protein>
<feature type="transmembrane region" description="Helical" evidence="1">
    <location>
        <begin position="132"/>
        <end position="150"/>
    </location>
</feature>
<feature type="transmembrane region" description="Helical" evidence="1">
    <location>
        <begin position="157"/>
        <end position="177"/>
    </location>
</feature>
<evidence type="ECO:0000313" key="2">
    <source>
        <dbReference type="EMBL" id="UKK00733.1"/>
    </source>
</evidence>
<gene>
    <name evidence="2" type="ORF">MACK_000807</name>
</gene>
<dbReference type="AlphaFoldDB" id="A0A976MAK7"/>
<feature type="transmembrane region" description="Helical" evidence="1">
    <location>
        <begin position="41"/>
        <end position="62"/>
    </location>
</feature>
<sequence length="212" mass="23246">MKSNAHRKKMRWFNKKVVEENTFALKIIENFCFKDLHCWPLVVFAISIGLGQFIVSGIMLYLTSTLYEEGFRSNQFRRGGGIIMLCFGITGAIVGVAFSVSLGYHLARVFMLSASLMTLFLSIPLAGYRGVVAGSLGGIPAGIAIATNIYQTKLAVLVGTIIGLVCGMPLGGAPIFWKLDSVNRYLNENYHLTTISETTNLLSTDGDEYDIE</sequence>
<accession>A0A976MAK7</accession>
<keyword evidence="1" id="KW-1133">Transmembrane helix</keyword>
<dbReference type="EMBL" id="CP056069">
    <property type="protein sequence ID" value="UKK00733.1"/>
    <property type="molecule type" value="Genomic_DNA"/>
</dbReference>
<evidence type="ECO:0000256" key="1">
    <source>
        <dbReference type="SAM" id="Phobius"/>
    </source>
</evidence>
<name>A0A976MAK7_THEOR</name>
<feature type="transmembrane region" description="Helical" evidence="1">
    <location>
        <begin position="82"/>
        <end position="102"/>
    </location>
</feature>
<organism evidence="2 3">
    <name type="scientific">Theileria orientalis</name>
    <dbReference type="NCBI Taxonomy" id="68886"/>
    <lineage>
        <taxon>Eukaryota</taxon>
        <taxon>Sar</taxon>
        <taxon>Alveolata</taxon>
        <taxon>Apicomplexa</taxon>
        <taxon>Aconoidasida</taxon>
        <taxon>Piroplasmida</taxon>
        <taxon>Theileriidae</taxon>
        <taxon>Theileria</taxon>
    </lineage>
</organism>
<keyword evidence="1" id="KW-0472">Membrane</keyword>
<proteinExistence type="predicted"/>